<evidence type="ECO:0000313" key="2">
    <source>
        <dbReference type="EMBL" id="TFY76675.1"/>
    </source>
</evidence>
<feature type="compositionally biased region" description="Basic residues" evidence="1">
    <location>
        <begin position="54"/>
        <end position="65"/>
    </location>
</feature>
<feature type="region of interest" description="Disordered" evidence="1">
    <location>
        <begin position="332"/>
        <end position="352"/>
    </location>
</feature>
<accession>A0A4Y9ZQ15</accession>
<organism evidence="2 3">
    <name type="scientific">Hericium alpestre</name>
    <dbReference type="NCBI Taxonomy" id="135208"/>
    <lineage>
        <taxon>Eukaryota</taxon>
        <taxon>Fungi</taxon>
        <taxon>Dikarya</taxon>
        <taxon>Basidiomycota</taxon>
        <taxon>Agaricomycotina</taxon>
        <taxon>Agaricomycetes</taxon>
        <taxon>Russulales</taxon>
        <taxon>Hericiaceae</taxon>
        <taxon>Hericium</taxon>
    </lineage>
</organism>
<dbReference type="STRING" id="135208.A0A4Y9ZQ15"/>
<dbReference type="AlphaFoldDB" id="A0A4Y9ZQ15"/>
<proteinExistence type="predicted"/>
<keyword evidence="3" id="KW-1185">Reference proteome</keyword>
<dbReference type="Proteomes" id="UP000298061">
    <property type="component" value="Unassembled WGS sequence"/>
</dbReference>
<feature type="region of interest" description="Disordered" evidence="1">
    <location>
        <begin position="180"/>
        <end position="201"/>
    </location>
</feature>
<comment type="caution">
    <text evidence="2">The sequence shown here is derived from an EMBL/GenBank/DDBJ whole genome shotgun (WGS) entry which is preliminary data.</text>
</comment>
<name>A0A4Y9ZQ15_9AGAM</name>
<dbReference type="EMBL" id="SFCI01001134">
    <property type="protein sequence ID" value="TFY76675.1"/>
    <property type="molecule type" value="Genomic_DNA"/>
</dbReference>
<feature type="compositionally biased region" description="Polar residues" evidence="1">
    <location>
        <begin position="343"/>
        <end position="352"/>
    </location>
</feature>
<evidence type="ECO:0000256" key="1">
    <source>
        <dbReference type="SAM" id="MobiDB-lite"/>
    </source>
</evidence>
<gene>
    <name evidence="2" type="ORF">EWM64_g7336</name>
</gene>
<reference evidence="2 3" key="1">
    <citation type="submission" date="2019-02" db="EMBL/GenBank/DDBJ databases">
        <title>Genome sequencing of the rare red list fungi Hericium alpestre (H. flagellum).</title>
        <authorList>
            <person name="Buettner E."/>
            <person name="Kellner H."/>
        </authorList>
    </citation>
    <scope>NUCLEOTIDE SEQUENCE [LARGE SCALE GENOMIC DNA]</scope>
    <source>
        <strain evidence="2 3">DSM 108284</strain>
    </source>
</reference>
<sequence length="352" mass="38201">MDNPQHYQPLSHALHPPLVRSPQYHTYDTSGHEYAANGSRREEEEEEEEENKRRPGRPKGSRNRKPRESAGSASKAQHGFHNYPPPPSGAPNLPGVTPQNQQYYEFQWRILNLCSEFYGAAEELVKATPSTVIAQSYQMGPSNKLDPLNMLNDAKRICDQLLQNPSQLVGQTPPVVYPSMSYAQPPSATPAPSPASTSTQPAQVITNPQSFIMPLGSHPGAPMSAMPYPMYATPSRYAPGYYPYPGYYSPAPAQSAQPSSAPPGYATPTANTSTIVNTTGAVSASGTWTDEEVERLKKLAEQGRSSGGSSDIDWDAVVGQWGNTRTRLVETLSSIPHGHGTDVNDSSGTRFS</sequence>
<evidence type="ECO:0000313" key="3">
    <source>
        <dbReference type="Proteomes" id="UP000298061"/>
    </source>
</evidence>
<feature type="region of interest" description="Disordered" evidence="1">
    <location>
        <begin position="1"/>
        <end position="96"/>
    </location>
</feature>
<protein>
    <submittedName>
        <fullName evidence="2">Uncharacterized protein</fullName>
    </submittedName>
</protein>
<dbReference type="OrthoDB" id="2348945at2759"/>